<dbReference type="SUPFAM" id="SSF51182">
    <property type="entry name" value="RmlC-like cupins"/>
    <property type="match status" value="1"/>
</dbReference>
<evidence type="ECO:0000256" key="6">
    <source>
        <dbReference type="ARBA" id="ARBA00018236"/>
    </source>
</evidence>
<evidence type="ECO:0000256" key="3">
    <source>
        <dbReference type="ARBA" id="ARBA00004666"/>
    </source>
</evidence>
<evidence type="ECO:0000313" key="19">
    <source>
        <dbReference type="Proteomes" id="UP001139887"/>
    </source>
</evidence>
<keyword evidence="19" id="KW-1185">Reference proteome</keyword>
<dbReference type="Pfam" id="PF20511">
    <property type="entry name" value="PMI_typeI_cat"/>
    <property type="match status" value="1"/>
</dbReference>
<evidence type="ECO:0000256" key="4">
    <source>
        <dbReference type="ARBA" id="ARBA00010772"/>
    </source>
</evidence>
<dbReference type="GO" id="GO:0005975">
    <property type="term" value="P:carbohydrate metabolic process"/>
    <property type="evidence" value="ECO:0007669"/>
    <property type="project" value="InterPro"/>
</dbReference>
<dbReference type="Pfam" id="PF01238">
    <property type="entry name" value="PMI_typeI_C"/>
    <property type="match status" value="1"/>
</dbReference>
<evidence type="ECO:0000256" key="14">
    <source>
        <dbReference type="RuleBase" id="RU004248"/>
    </source>
</evidence>
<evidence type="ECO:0000256" key="8">
    <source>
        <dbReference type="ARBA" id="ARBA00022833"/>
    </source>
</evidence>
<evidence type="ECO:0000256" key="1">
    <source>
        <dbReference type="ARBA" id="ARBA00000757"/>
    </source>
</evidence>
<comment type="similarity">
    <text evidence="4 13">Belongs to the mannose-6-phosphate isomerase type 1 family.</text>
</comment>
<dbReference type="InterPro" id="IPR046456">
    <property type="entry name" value="PMI_typeI_C"/>
</dbReference>
<dbReference type="InterPro" id="IPR011051">
    <property type="entry name" value="RmlC_Cupin_sf"/>
</dbReference>
<gene>
    <name evidence="18" type="primary">PMI1</name>
    <name evidence="18" type="ORF">IWW36_004877</name>
</gene>
<keyword evidence="9 12" id="KW-0413">Isomerase</keyword>
<feature type="domain" description="Phosphomannose isomerase type I catalytic" evidence="16">
    <location>
        <begin position="3"/>
        <end position="147"/>
    </location>
</feature>
<evidence type="ECO:0000256" key="12">
    <source>
        <dbReference type="RuleBase" id="RU000611"/>
    </source>
</evidence>
<proteinExistence type="inferred from homology"/>
<dbReference type="Gene3D" id="1.10.441.10">
    <property type="entry name" value="Phosphomannose Isomerase, domain 2"/>
    <property type="match status" value="1"/>
</dbReference>
<comment type="function">
    <text evidence="2">Involved in the synthesis of the GDP-mannose and dolichol-phosphate-mannose required for a number of critical mannosyl transfer reactions.</text>
</comment>
<dbReference type="InterPro" id="IPR046458">
    <property type="entry name" value="PMI_typeI_hel"/>
</dbReference>
<dbReference type="PRINTS" id="PR00714">
    <property type="entry name" value="MAN6PISMRASE"/>
</dbReference>
<dbReference type="InterPro" id="IPR001250">
    <property type="entry name" value="Man6P_Isoase-1"/>
</dbReference>
<comment type="cofactor">
    <cofactor evidence="11 12">
        <name>Zn(2+)</name>
        <dbReference type="ChEBI" id="CHEBI:29105"/>
    </cofactor>
    <text evidence="11 12">Binds 1 zinc ion per subunit.</text>
</comment>
<dbReference type="GO" id="GO:0009298">
    <property type="term" value="P:GDP-mannose biosynthetic process"/>
    <property type="evidence" value="ECO:0007669"/>
    <property type="project" value="InterPro"/>
</dbReference>
<organism evidence="18 19">
    <name type="scientific">Coemansia brasiliensis</name>
    <dbReference type="NCBI Taxonomy" id="2650707"/>
    <lineage>
        <taxon>Eukaryota</taxon>
        <taxon>Fungi</taxon>
        <taxon>Fungi incertae sedis</taxon>
        <taxon>Zoopagomycota</taxon>
        <taxon>Kickxellomycotina</taxon>
        <taxon>Kickxellomycetes</taxon>
        <taxon>Kickxellales</taxon>
        <taxon>Kickxellaceae</taxon>
        <taxon>Coemansia</taxon>
    </lineage>
</organism>
<feature type="active site" evidence="10">
    <location>
        <position position="280"/>
    </location>
</feature>
<dbReference type="PIRSF" id="PIRSF001480">
    <property type="entry name" value="Mannose-6-phosphate_isomerase"/>
    <property type="match status" value="1"/>
</dbReference>
<dbReference type="Pfam" id="PF20512">
    <property type="entry name" value="PMI_typeI_hel"/>
    <property type="match status" value="1"/>
</dbReference>
<feature type="binding site" evidence="11">
    <location>
        <position position="261"/>
    </location>
    <ligand>
        <name>Zn(2+)</name>
        <dbReference type="ChEBI" id="CHEBI:29105"/>
    </ligand>
</feature>
<dbReference type="CDD" id="cd07011">
    <property type="entry name" value="cupin_PMI_type_I_N"/>
    <property type="match status" value="1"/>
</dbReference>
<dbReference type="Proteomes" id="UP001139887">
    <property type="component" value="Unassembled WGS sequence"/>
</dbReference>
<feature type="binding site" evidence="11">
    <location>
        <position position="130"/>
    </location>
    <ligand>
        <name>Zn(2+)</name>
        <dbReference type="ChEBI" id="CHEBI:29105"/>
    </ligand>
</feature>
<reference evidence="18" key="1">
    <citation type="submission" date="2022-07" db="EMBL/GenBank/DDBJ databases">
        <title>Phylogenomic reconstructions and comparative analyses of Kickxellomycotina fungi.</title>
        <authorList>
            <person name="Reynolds N.K."/>
            <person name="Stajich J.E."/>
            <person name="Barry K."/>
            <person name="Grigoriev I.V."/>
            <person name="Crous P."/>
            <person name="Smith M.E."/>
        </authorList>
    </citation>
    <scope>NUCLEOTIDE SEQUENCE</scope>
    <source>
        <strain evidence="18">NRRL 1566</strain>
    </source>
</reference>
<dbReference type="GO" id="GO:0005829">
    <property type="term" value="C:cytosol"/>
    <property type="evidence" value="ECO:0007669"/>
    <property type="project" value="TreeGrafter"/>
</dbReference>
<dbReference type="Gene3D" id="2.60.120.10">
    <property type="entry name" value="Jelly Rolls"/>
    <property type="match status" value="2"/>
</dbReference>
<dbReference type="InterPro" id="IPR016305">
    <property type="entry name" value="Mannose-6-P_Isomerase"/>
</dbReference>
<name>A0A9W8LX71_9FUNG</name>
<evidence type="ECO:0000256" key="13">
    <source>
        <dbReference type="RuleBase" id="RU004189"/>
    </source>
</evidence>
<accession>A0A9W8LX71</accession>
<dbReference type="PROSITE" id="PS00965">
    <property type="entry name" value="PMI_I_1"/>
    <property type="match status" value="1"/>
</dbReference>
<feature type="domain" description="Phosphomannose isomerase type I helical insertion" evidence="17">
    <location>
        <begin position="168"/>
        <end position="242"/>
    </location>
</feature>
<feature type="binding site" evidence="11">
    <location>
        <position position="105"/>
    </location>
    <ligand>
        <name>Zn(2+)</name>
        <dbReference type="ChEBI" id="CHEBI:29105"/>
    </ligand>
</feature>
<dbReference type="EC" id="5.3.1.8" evidence="5 12"/>
<keyword evidence="7 11" id="KW-0479">Metal-binding</keyword>
<dbReference type="InterPro" id="IPR018050">
    <property type="entry name" value="Pmannose_isomerase-type1_CS"/>
</dbReference>
<dbReference type="PANTHER" id="PTHR10309:SF0">
    <property type="entry name" value="MANNOSE-6-PHOSPHATE ISOMERASE"/>
    <property type="match status" value="1"/>
</dbReference>
<dbReference type="AlphaFoldDB" id="A0A9W8LX71"/>
<sequence>MAIRLSCTVNNYHWGKTGLSSKAAQFAATNPEVTIDENRPYAELWMGTHSSGPSKIFGTDTPLSAVIDENASVALGESVSKQYDGKLPFLFKVLSIEKALSIQAHPDKQLAQKLHHERPDVYKDANHKPEMSIALTDFIALSGFRPLEQISEFLTTYPEFSALVPSSSSAFKQAALAGSDAERRMALKGLFAELMNAREDDVRVQLDALVQRVSCENKEAALVHRLSKEYPGDVGCFCVFMLNVLELKPGQAFYMGPNDPHAYIYGDCVECMATSDNVVRAGLTPKLRDVPVLVDMLTYDYGSPEHKLLQPQVEGKHKIYDPPIDEFTVKCTTVAKDEKAVLDPIDGPQILLAAEGHGILIAGEDTLPLSPGFVYFICPGTRCTITTQDPSLVTFTAQCQ</sequence>
<evidence type="ECO:0000256" key="10">
    <source>
        <dbReference type="PIRSR" id="PIRSR001480-1"/>
    </source>
</evidence>
<feature type="domain" description="Phosphomannose isomerase type I C-terminal" evidence="15">
    <location>
        <begin position="319"/>
        <end position="364"/>
    </location>
</feature>
<comment type="caution">
    <text evidence="18">The sequence shown here is derived from an EMBL/GenBank/DDBJ whole genome shotgun (WGS) entry which is preliminary data.</text>
</comment>
<evidence type="ECO:0000259" key="17">
    <source>
        <dbReference type="Pfam" id="PF20512"/>
    </source>
</evidence>
<comment type="catalytic activity">
    <reaction evidence="1 12">
        <text>D-mannose 6-phosphate = D-fructose 6-phosphate</text>
        <dbReference type="Rhea" id="RHEA:12356"/>
        <dbReference type="ChEBI" id="CHEBI:58735"/>
        <dbReference type="ChEBI" id="CHEBI:61527"/>
        <dbReference type="EC" id="5.3.1.8"/>
    </reaction>
</comment>
<evidence type="ECO:0000259" key="16">
    <source>
        <dbReference type="Pfam" id="PF20511"/>
    </source>
</evidence>
<evidence type="ECO:0000256" key="7">
    <source>
        <dbReference type="ARBA" id="ARBA00022723"/>
    </source>
</evidence>
<evidence type="ECO:0000256" key="5">
    <source>
        <dbReference type="ARBA" id="ARBA00011956"/>
    </source>
</evidence>
<evidence type="ECO:0000259" key="15">
    <source>
        <dbReference type="Pfam" id="PF01238"/>
    </source>
</evidence>
<dbReference type="NCBIfam" id="TIGR00218">
    <property type="entry name" value="manA"/>
    <property type="match status" value="1"/>
</dbReference>
<dbReference type="InterPro" id="IPR046457">
    <property type="entry name" value="PMI_typeI_cat"/>
</dbReference>
<dbReference type="EMBL" id="JANBUW010000863">
    <property type="protein sequence ID" value="KAJ2845206.1"/>
    <property type="molecule type" value="Genomic_DNA"/>
</dbReference>
<dbReference type="GO" id="GO:0004476">
    <property type="term" value="F:mannose-6-phosphate isomerase activity"/>
    <property type="evidence" value="ECO:0007669"/>
    <property type="project" value="UniProtKB-EC"/>
</dbReference>
<evidence type="ECO:0000256" key="9">
    <source>
        <dbReference type="ARBA" id="ARBA00023235"/>
    </source>
</evidence>
<dbReference type="GO" id="GO:0008270">
    <property type="term" value="F:zinc ion binding"/>
    <property type="evidence" value="ECO:0007669"/>
    <property type="project" value="InterPro"/>
</dbReference>
<evidence type="ECO:0000313" key="18">
    <source>
        <dbReference type="EMBL" id="KAJ2845206.1"/>
    </source>
</evidence>
<comment type="pathway">
    <text evidence="3 14">Nucleotide-sugar biosynthesis; GDP-alpha-D-mannose biosynthesis; alpha-D-mannose 1-phosphate from D-fructose 6-phosphate: step 1/2.</text>
</comment>
<keyword evidence="8 11" id="KW-0862">Zinc</keyword>
<evidence type="ECO:0000256" key="2">
    <source>
        <dbReference type="ARBA" id="ARBA00002564"/>
    </source>
</evidence>
<feature type="binding site" evidence="11">
    <location>
        <position position="103"/>
    </location>
    <ligand>
        <name>Zn(2+)</name>
        <dbReference type="ChEBI" id="CHEBI:29105"/>
    </ligand>
</feature>
<evidence type="ECO:0000256" key="11">
    <source>
        <dbReference type="PIRSR" id="PIRSR001480-2"/>
    </source>
</evidence>
<dbReference type="OrthoDB" id="6605218at2759"/>
<dbReference type="PANTHER" id="PTHR10309">
    <property type="entry name" value="MANNOSE-6-PHOSPHATE ISOMERASE"/>
    <property type="match status" value="1"/>
</dbReference>
<dbReference type="PROSITE" id="PS00966">
    <property type="entry name" value="PMI_I_2"/>
    <property type="match status" value="1"/>
</dbReference>
<protein>
    <recommendedName>
        <fullName evidence="6 12">Mannose-6-phosphate isomerase</fullName>
        <ecNumber evidence="5 12">5.3.1.8</ecNumber>
    </recommendedName>
</protein>
<dbReference type="InterPro" id="IPR014710">
    <property type="entry name" value="RmlC-like_jellyroll"/>
</dbReference>